<name>A8MDQ4_CALMQ</name>
<keyword evidence="4" id="KW-0378">Hydrolase</keyword>
<dbReference type="eggNOG" id="arCOG00368">
    <property type="taxonomic scope" value="Archaea"/>
</dbReference>
<keyword evidence="7 10" id="KW-0175">Coiled coil</keyword>
<feature type="binding site" evidence="9">
    <location>
        <position position="410"/>
    </location>
    <ligand>
        <name>Zn(2+)</name>
        <dbReference type="ChEBI" id="CHEBI:29105"/>
    </ligand>
</feature>
<evidence type="ECO:0000259" key="11">
    <source>
        <dbReference type="PROSITE" id="PS51131"/>
    </source>
</evidence>
<dbReference type="InterPro" id="IPR003959">
    <property type="entry name" value="ATPase_AAA_core"/>
</dbReference>
<evidence type="ECO:0000256" key="2">
    <source>
        <dbReference type="ARBA" id="ARBA00022741"/>
    </source>
</evidence>
<feature type="domain" description="Zinc-hook" evidence="11">
    <location>
        <begin position="364"/>
        <end position="462"/>
    </location>
</feature>
<evidence type="ECO:0000313" key="12">
    <source>
        <dbReference type="EMBL" id="ABW01910.1"/>
    </source>
</evidence>
<dbReference type="EMBL" id="CP000852">
    <property type="protein sequence ID" value="ABW01910.1"/>
    <property type="molecule type" value="Genomic_DNA"/>
</dbReference>
<dbReference type="InterPro" id="IPR038729">
    <property type="entry name" value="Rad50/SbcC_AAA"/>
</dbReference>
<evidence type="ECO:0000256" key="5">
    <source>
        <dbReference type="ARBA" id="ARBA00022833"/>
    </source>
</evidence>
<dbReference type="Proteomes" id="UP000001137">
    <property type="component" value="Chromosome"/>
</dbReference>
<dbReference type="GO" id="GO:0005524">
    <property type="term" value="F:ATP binding"/>
    <property type="evidence" value="ECO:0007669"/>
    <property type="project" value="UniProtKB-KW"/>
</dbReference>
<feature type="binding site" evidence="9">
    <location>
        <position position="413"/>
    </location>
    <ligand>
        <name>Zn(2+)</name>
        <dbReference type="ChEBI" id="CHEBI:29105"/>
    </ligand>
</feature>
<keyword evidence="5 9" id="KW-0862">Zinc</keyword>
<proteinExistence type="predicted"/>
<dbReference type="AlphaFoldDB" id="A8MDQ4"/>
<keyword evidence="1 9" id="KW-0479">Metal-binding</keyword>
<dbReference type="PANTHER" id="PTHR32114:SF2">
    <property type="entry name" value="ABC TRANSPORTER ABCH.3"/>
    <property type="match status" value="1"/>
</dbReference>
<dbReference type="KEGG" id="cma:Cmaq_1081"/>
<keyword evidence="2" id="KW-0547">Nucleotide-binding</keyword>
<organism evidence="12 13">
    <name type="scientific">Caldivirga maquilingensis (strain ATCC 700844 / DSM 13496 / JCM 10307 / IC-167)</name>
    <dbReference type="NCBI Taxonomy" id="397948"/>
    <lineage>
        <taxon>Archaea</taxon>
        <taxon>Thermoproteota</taxon>
        <taxon>Thermoprotei</taxon>
        <taxon>Thermoproteales</taxon>
        <taxon>Thermoproteaceae</taxon>
        <taxon>Caldivirga</taxon>
    </lineage>
</organism>
<dbReference type="OrthoDB" id="25344at2157"/>
<keyword evidence="6" id="KW-0067">ATP-binding</keyword>
<dbReference type="Pfam" id="PF13476">
    <property type="entry name" value="AAA_23"/>
    <property type="match status" value="1"/>
</dbReference>
<evidence type="ECO:0000313" key="13">
    <source>
        <dbReference type="Proteomes" id="UP000001137"/>
    </source>
</evidence>
<dbReference type="GO" id="GO:0006302">
    <property type="term" value="P:double-strand break repair"/>
    <property type="evidence" value="ECO:0007669"/>
    <property type="project" value="InterPro"/>
</dbReference>
<dbReference type="HOGENOM" id="CLU_004785_0_2_2"/>
<keyword evidence="3" id="KW-0227">DNA damage</keyword>
<dbReference type="InterPro" id="IPR027417">
    <property type="entry name" value="P-loop_NTPase"/>
</dbReference>
<evidence type="ECO:0000256" key="8">
    <source>
        <dbReference type="ARBA" id="ARBA00023204"/>
    </source>
</evidence>
<dbReference type="Gene3D" id="3.40.50.300">
    <property type="entry name" value="P-loop containing nucleotide triphosphate hydrolases"/>
    <property type="match status" value="2"/>
</dbReference>
<dbReference type="SUPFAM" id="SSF52540">
    <property type="entry name" value="P-loop containing nucleoside triphosphate hydrolases"/>
    <property type="match status" value="2"/>
</dbReference>
<dbReference type="PANTHER" id="PTHR32114">
    <property type="entry name" value="ABC TRANSPORTER ABCH.3"/>
    <property type="match status" value="1"/>
</dbReference>
<evidence type="ECO:0000256" key="3">
    <source>
        <dbReference type="ARBA" id="ARBA00022763"/>
    </source>
</evidence>
<protein>
    <submittedName>
        <fullName evidence="12">SMC domain protein</fullName>
    </submittedName>
</protein>
<dbReference type="GO" id="GO:0046872">
    <property type="term" value="F:metal ion binding"/>
    <property type="evidence" value="ECO:0007669"/>
    <property type="project" value="UniProtKB-UniRule"/>
</dbReference>
<evidence type="ECO:0000256" key="6">
    <source>
        <dbReference type="ARBA" id="ARBA00022840"/>
    </source>
</evidence>
<evidence type="ECO:0000256" key="10">
    <source>
        <dbReference type="SAM" id="Coils"/>
    </source>
</evidence>
<dbReference type="STRING" id="397948.Cmaq_1081"/>
<evidence type="ECO:0000256" key="4">
    <source>
        <dbReference type="ARBA" id="ARBA00022801"/>
    </source>
</evidence>
<dbReference type="Gene3D" id="1.10.287.1490">
    <property type="match status" value="1"/>
</dbReference>
<dbReference type="Gene3D" id="1.10.287.510">
    <property type="entry name" value="Helix hairpin bin"/>
    <property type="match status" value="1"/>
</dbReference>
<evidence type="ECO:0000256" key="9">
    <source>
        <dbReference type="PROSITE-ProRule" id="PRU00471"/>
    </source>
</evidence>
<feature type="coiled-coil region" evidence="10">
    <location>
        <begin position="174"/>
        <end position="637"/>
    </location>
</feature>
<dbReference type="Pfam" id="PF13304">
    <property type="entry name" value="AAA_21"/>
    <property type="match status" value="1"/>
</dbReference>
<dbReference type="Pfam" id="PF04423">
    <property type="entry name" value="Rad50_zn_hook"/>
    <property type="match status" value="1"/>
</dbReference>
<keyword evidence="13" id="KW-1185">Reference proteome</keyword>
<evidence type="ECO:0000256" key="1">
    <source>
        <dbReference type="ARBA" id="ARBA00022723"/>
    </source>
</evidence>
<reference evidence="12 13" key="1">
    <citation type="submission" date="2007-10" db="EMBL/GenBank/DDBJ databases">
        <title>Complete sequence of Caldivirga maquilingensis IC-167.</title>
        <authorList>
            <consortium name="US DOE Joint Genome Institute"/>
            <person name="Copeland A."/>
            <person name="Lucas S."/>
            <person name="Lapidus A."/>
            <person name="Barry K."/>
            <person name="Glavina del Rio T."/>
            <person name="Dalin E."/>
            <person name="Tice H."/>
            <person name="Pitluck S."/>
            <person name="Saunders E."/>
            <person name="Brettin T."/>
            <person name="Bruce D."/>
            <person name="Detter J.C."/>
            <person name="Han C."/>
            <person name="Schmutz J."/>
            <person name="Larimer F."/>
            <person name="Land M."/>
            <person name="Hauser L."/>
            <person name="Kyrpides N."/>
            <person name="Ivanova N."/>
            <person name="Biddle J.F."/>
            <person name="Zhang Z."/>
            <person name="Fitz-Gibbon S.T."/>
            <person name="Lowe T.M."/>
            <person name="Saltikov C."/>
            <person name="House C.H."/>
            <person name="Richardson P."/>
        </authorList>
    </citation>
    <scope>NUCLEOTIDE SEQUENCE [LARGE SCALE GENOMIC DNA]</scope>
    <source>
        <strain evidence="13">ATCC 700844 / DSM 13496 / JCM 10307 / IC-167</strain>
    </source>
</reference>
<accession>A8MDQ4</accession>
<dbReference type="GO" id="GO:0016887">
    <property type="term" value="F:ATP hydrolysis activity"/>
    <property type="evidence" value="ECO:0007669"/>
    <property type="project" value="InterPro"/>
</dbReference>
<gene>
    <name evidence="12" type="ordered locus">Cmaq_1081</name>
</gene>
<dbReference type="PROSITE" id="PS51131">
    <property type="entry name" value="ZN_HOOK"/>
    <property type="match status" value="1"/>
</dbReference>
<sequence length="804" mass="93385">MASVELIEVENIRSIRKASVRLSSGVNFIHGLNGAGKTTILDSIALALYGTDWLKRRRIKLSELVTIGASTGAVRLMINIEGRRYIIQRVFTREKVIESQTYVMSDDGSRVAGRDKEVTRWVTENLGVDVELFNLLYVRQGELRDILEVNRREEFKLDKLLKIDSMDKLQTDVLRSIEKRLEGEEKALEAAIRENNDEKDRVERRLSDARVKVKEIESEISKLDGELSVKESELSKLKEEERRLIGIRERFNTLNDELRRLKDELNRINASIKDVEDRIKEREGIRARVKGIEEKLKGMKELRDEISKLEEEERELRGRVIVLESKESTIKGLERQRAELSNQLRETETELEELREKAAGKSELEGKLKETLTRLNELDELKSRKLSLKSELSHIEEELNVLKSSKEPVCPVCKRPLKPEDRERLIKENNEKLRLIREEIREIDSRLKDYSDLKETEEELRNRLTQAKMAAEKIPILESRLRELRSRVNELDEELKTAREEVKELENLRVRHSEVNSRLSELRRRLTEVEMLQEEYVRLNAELAKNPEADLRHLMENKANVEARIRELENEVEALGKELVRLREIEDKVKETEEEVKSLRTRLDKNNGMLSQLKASIKELEDEAGRLRELISKRSERLRFIRGKIQEVAGLINAIDNAKPALRKALLNAINDELKDAFRMLRHKESLIDIYVTEDYEVMVKRSDGKELPVSMLSMGERNLVALVLRFALSKAILGDIPIMLLDEPTEHLDSEHRRRVSNWLRDLSNVVDTLVVTSHVDAFENTADNIIRVEVTSPRGESVAYNA</sequence>
<dbReference type="SUPFAM" id="SSF75712">
    <property type="entry name" value="Rad50 coiled-coil Zn hook"/>
    <property type="match status" value="1"/>
</dbReference>
<dbReference type="GeneID" id="5709356"/>
<dbReference type="RefSeq" id="WP_012186129.1">
    <property type="nucleotide sequence ID" value="NC_009954.1"/>
</dbReference>
<dbReference type="InterPro" id="IPR013134">
    <property type="entry name" value="Zn_hook_RAD50"/>
</dbReference>
<keyword evidence="8" id="KW-0234">DNA repair</keyword>
<evidence type="ECO:0000256" key="7">
    <source>
        <dbReference type="ARBA" id="ARBA00023054"/>
    </source>
</evidence>